<proteinExistence type="predicted"/>
<dbReference type="Gramene" id="KMS94626">
    <property type="protein sequence ID" value="KMS94626"/>
    <property type="gene ID" value="BVRB_016870"/>
</dbReference>
<accession>A0A0J8B0V6</accession>
<gene>
    <name evidence="1" type="ORF">BVRB_016870</name>
</gene>
<sequence>MQKNSRVLCWFGSKGAPLKSRWGFVLEEMVWLQMILPRNVFGR</sequence>
<reference evidence="1 2" key="1">
    <citation type="journal article" date="2014" name="Nature">
        <title>The genome of the recently domesticated crop plant sugar beet (Beta vulgaris).</title>
        <authorList>
            <person name="Dohm J.C."/>
            <person name="Minoche A.E."/>
            <person name="Holtgrawe D."/>
            <person name="Capella-Gutierrez S."/>
            <person name="Zakrzewski F."/>
            <person name="Tafer H."/>
            <person name="Rupp O."/>
            <person name="Sorensen T.R."/>
            <person name="Stracke R."/>
            <person name="Reinhardt R."/>
            <person name="Goesmann A."/>
            <person name="Kraft T."/>
            <person name="Schulz B."/>
            <person name="Stadler P.F."/>
            <person name="Schmidt T."/>
            <person name="Gabaldon T."/>
            <person name="Lehrach H."/>
            <person name="Weisshaar B."/>
            <person name="Himmelbauer H."/>
        </authorList>
    </citation>
    <scope>NUCLEOTIDE SEQUENCE [LARGE SCALE GENOMIC DNA]</scope>
    <source>
        <tissue evidence="1">Taproot</tissue>
    </source>
</reference>
<protein>
    <submittedName>
        <fullName evidence="1">Uncharacterized protein</fullName>
    </submittedName>
</protein>
<dbReference type="EMBL" id="KQ091794">
    <property type="protein sequence ID" value="KMS94626.1"/>
    <property type="molecule type" value="Genomic_DNA"/>
</dbReference>
<keyword evidence="2" id="KW-1185">Reference proteome</keyword>
<name>A0A0J8B0V6_BETVV</name>
<evidence type="ECO:0000313" key="1">
    <source>
        <dbReference type="EMBL" id="KMS94626.1"/>
    </source>
</evidence>
<evidence type="ECO:0000313" key="2">
    <source>
        <dbReference type="Proteomes" id="UP000035740"/>
    </source>
</evidence>
<organism evidence="1 2">
    <name type="scientific">Beta vulgaris subsp. vulgaris</name>
    <name type="common">Beet</name>
    <dbReference type="NCBI Taxonomy" id="3555"/>
    <lineage>
        <taxon>Eukaryota</taxon>
        <taxon>Viridiplantae</taxon>
        <taxon>Streptophyta</taxon>
        <taxon>Embryophyta</taxon>
        <taxon>Tracheophyta</taxon>
        <taxon>Spermatophyta</taxon>
        <taxon>Magnoliopsida</taxon>
        <taxon>eudicotyledons</taxon>
        <taxon>Gunneridae</taxon>
        <taxon>Pentapetalae</taxon>
        <taxon>Caryophyllales</taxon>
        <taxon>Chenopodiaceae</taxon>
        <taxon>Betoideae</taxon>
        <taxon>Beta</taxon>
    </lineage>
</organism>
<dbReference type="Proteomes" id="UP000035740">
    <property type="component" value="Unassembled WGS sequence"/>
</dbReference>
<dbReference type="AlphaFoldDB" id="A0A0J8B0V6"/>